<evidence type="ECO:0000256" key="2">
    <source>
        <dbReference type="ARBA" id="ARBA00022679"/>
    </source>
</evidence>
<keyword evidence="3 7" id="KW-0547">Nucleotide-binding</keyword>
<gene>
    <name evidence="10" type="primary">pfkB</name>
    <name evidence="10" type="ORF">P4T90_14810</name>
</gene>
<evidence type="ECO:0000256" key="7">
    <source>
        <dbReference type="PIRNR" id="PIRNR000535"/>
    </source>
</evidence>
<dbReference type="PANTHER" id="PTHR46566">
    <property type="entry name" value="1-PHOSPHOFRUCTOKINASE-RELATED"/>
    <property type="match status" value="1"/>
</dbReference>
<comment type="similarity">
    <text evidence="1">Belongs to the carbohydrate kinase pfkB family.</text>
</comment>
<dbReference type="Proteomes" id="UP001341444">
    <property type="component" value="Unassembled WGS sequence"/>
</dbReference>
<keyword evidence="4 8" id="KW-0418">Kinase</keyword>
<reference evidence="10 11" key="1">
    <citation type="submission" date="2023-03" db="EMBL/GenBank/DDBJ databases">
        <title>Bacillus Genome Sequencing.</title>
        <authorList>
            <person name="Dunlap C."/>
        </authorList>
    </citation>
    <scope>NUCLEOTIDE SEQUENCE [LARGE SCALE GENOMIC DNA]</scope>
    <source>
        <strain evidence="10 11">B-23453</strain>
    </source>
</reference>
<dbReference type="NCBIfam" id="TIGR03828">
    <property type="entry name" value="pfkB"/>
    <property type="match status" value="1"/>
</dbReference>
<dbReference type="InterPro" id="IPR017583">
    <property type="entry name" value="Tagatose/fructose_Pkinase"/>
</dbReference>
<organism evidence="10 11">
    <name type="scientific">Heyndrickxia acidicola</name>
    <dbReference type="NCBI Taxonomy" id="209389"/>
    <lineage>
        <taxon>Bacteria</taxon>
        <taxon>Bacillati</taxon>
        <taxon>Bacillota</taxon>
        <taxon>Bacilli</taxon>
        <taxon>Bacillales</taxon>
        <taxon>Bacillaceae</taxon>
        <taxon>Heyndrickxia</taxon>
    </lineage>
</organism>
<proteinExistence type="inferred from homology"/>
<comment type="similarity">
    <text evidence="7">Belongs to the carbohydrate kinase PfkB family. LacC subfamily.</text>
</comment>
<evidence type="ECO:0000256" key="1">
    <source>
        <dbReference type="ARBA" id="ARBA00005380"/>
    </source>
</evidence>
<evidence type="ECO:0000313" key="11">
    <source>
        <dbReference type="Proteomes" id="UP001341444"/>
    </source>
</evidence>
<dbReference type="EC" id="2.7.1.144" evidence="7"/>
<dbReference type="InterPro" id="IPR029056">
    <property type="entry name" value="Ribokinase-like"/>
</dbReference>
<dbReference type="Gene3D" id="3.40.1190.20">
    <property type="match status" value="1"/>
</dbReference>
<comment type="pathway">
    <text evidence="7">Carbohydrate metabolism; D-tagatose 6-phosphate degradation; D-glyceraldehyde 3-phosphate and glycerone phosphate from D-tagatose 6-phosphate: step 1/2.</text>
</comment>
<dbReference type="Pfam" id="PF00294">
    <property type="entry name" value="PfkB"/>
    <property type="match status" value="1"/>
</dbReference>
<evidence type="ECO:0000256" key="4">
    <source>
        <dbReference type="ARBA" id="ARBA00022777"/>
    </source>
</evidence>
<evidence type="ECO:0000256" key="5">
    <source>
        <dbReference type="ARBA" id="ARBA00022840"/>
    </source>
</evidence>
<dbReference type="InterPro" id="IPR002173">
    <property type="entry name" value="Carboh/pur_kinase_PfkB_CS"/>
</dbReference>
<sequence length="303" mass="32965">MIYTVTLNPSVDYVVEVEDFAVGKLNRSKSDLKLPGGKGINVSLVLKRLGTESRALGFIGGFTGFFIESFLKRENIQTDFVQVNEDTRINIKLKTGGETEINGSGPHISTEKYEEFLGKLDQLTNEDIIVFSGSIPKSLSPDVYSGLIHVCKEKGVKVVADVSGAALKSVIRAKPFLVKPNHHELGEIFKTSIETIEDAAFYGKKLVEMGVENVIISMAEKGALFINKKALYHANAPKGELKNSVGAGDSVVGGFLSAYATRKDYQEAFRMGTAAGSATAFSMELCKKEDVFTLLTQVEITHL</sequence>
<dbReference type="InterPro" id="IPR022463">
    <property type="entry name" value="1-PFruKinase"/>
</dbReference>
<dbReference type="PANTHER" id="PTHR46566:SF1">
    <property type="entry name" value="1-PHOSPHOFRUCTOKINASE"/>
    <property type="match status" value="1"/>
</dbReference>
<evidence type="ECO:0000259" key="9">
    <source>
        <dbReference type="Pfam" id="PF00294"/>
    </source>
</evidence>
<name>A0ABU6MM72_9BACI</name>
<dbReference type="PROSITE" id="PS00583">
    <property type="entry name" value="PFKB_KINASES_1"/>
    <property type="match status" value="1"/>
</dbReference>
<evidence type="ECO:0000256" key="8">
    <source>
        <dbReference type="RuleBase" id="RU369061"/>
    </source>
</evidence>
<dbReference type="InterPro" id="IPR011611">
    <property type="entry name" value="PfkB_dom"/>
</dbReference>
<keyword evidence="11" id="KW-1185">Reference proteome</keyword>
<comment type="caution">
    <text evidence="10">The sequence shown here is derived from an EMBL/GenBank/DDBJ whole genome shotgun (WGS) entry which is preliminary data.</text>
</comment>
<keyword evidence="2 7" id="KW-0808">Transferase</keyword>
<comment type="catalytic activity">
    <reaction evidence="7">
        <text>D-tagatofuranose 6-phosphate + ATP = D-tagatofuranose 1,6-bisphosphate + ADP + H(+)</text>
        <dbReference type="Rhea" id="RHEA:12420"/>
        <dbReference type="ChEBI" id="CHEBI:15378"/>
        <dbReference type="ChEBI" id="CHEBI:30616"/>
        <dbReference type="ChEBI" id="CHEBI:58694"/>
        <dbReference type="ChEBI" id="CHEBI:58695"/>
        <dbReference type="ChEBI" id="CHEBI:456216"/>
        <dbReference type="EC" id="2.7.1.144"/>
    </reaction>
</comment>
<dbReference type="EMBL" id="JARMAB010000021">
    <property type="protein sequence ID" value="MED1204317.1"/>
    <property type="molecule type" value="Genomic_DNA"/>
</dbReference>
<accession>A0ABU6MM72</accession>
<comment type="catalytic activity">
    <reaction evidence="6 8">
        <text>beta-D-fructose 1-phosphate + ATP = beta-D-fructose 1,6-bisphosphate + ADP + H(+)</text>
        <dbReference type="Rhea" id="RHEA:14213"/>
        <dbReference type="ChEBI" id="CHEBI:15378"/>
        <dbReference type="ChEBI" id="CHEBI:30616"/>
        <dbReference type="ChEBI" id="CHEBI:32966"/>
        <dbReference type="ChEBI" id="CHEBI:138881"/>
        <dbReference type="ChEBI" id="CHEBI:456216"/>
        <dbReference type="EC" id="2.7.1.56"/>
    </reaction>
</comment>
<feature type="domain" description="Carbohydrate kinase PfkB" evidence="9">
    <location>
        <begin position="7"/>
        <end position="282"/>
    </location>
</feature>
<dbReference type="PIRSF" id="PIRSF000535">
    <property type="entry name" value="1PFK/6PFK/LacC"/>
    <property type="match status" value="1"/>
</dbReference>
<dbReference type="SUPFAM" id="SSF53613">
    <property type="entry name" value="Ribokinase-like"/>
    <property type="match status" value="1"/>
</dbReference>
<dbReference type="RefSeq" id="WP_066265024.1">
    <property type="nucleotide sequence ID" value="NZ_JARMAB010000021.1"/>
</dbReference>
<evidence type="ECO:0000256" key="6">
    <source>
        <dbReference type="ARBA" id="ARBA00047745"/>
    </source>
</evidence>
<dbReference type="GO" id="GO:0008662">
    <property type="term" value="F:1-phosphofructokinase activity"/>
    <property type="evidence" value="ECO:0007669"/>
    <property type="project" value="UniProtKB-EC"/>
</dbReference>
<protein>
    <recommendedName>
        <fullName evidence="7">Tagatose-6-phosphate kinase</fullName>
        <ecNumber evidence="7">2.7.1.144</ecNumber>
    </recommendedName>
</protein>
<keyword evidence="5 7" id="KW-0067">ATP-binding</keyword>
<dbReference type="CDD" id="cd01164">
    <property type="entry name" value="FruK_PfkB_like"/>
    <property type="match status" value="1"/>
</dbReference>
<keyword evidence="7" id="KW-0423">Lactose metabolism</keyword>
<dbReference type="NCBIfam" id="TIGR03168">
    <property type="entry name" value="1-PFK"/>
    <property type="match status" value="1"/>
</dbReference>
<evidence type="ECO:0000313" key="10">
    <source>
        <dbReference type="EMBL" id="MED1204317.1"/>
    </source>
</evidence>
<dbReference type="PROSITE" id="PS00584">
    <property type="entry name" value="PFKB_KINASES_2"/>
    <property type="match status" value="1"/>
</dbReference>
<evidence type="ECO:0000256" key="3">
    <source>
        <dbReference type="ARBA" id="ARBA00022741"/>
    </source>
</evidence>
<comment type="function">
    <text evidence="8">Catalyzes the ATP-dependent phosphorylation of fructose-l-phosphate to fructose-l,6-bisphosphate.</text>
</comment>